<protein>
    <recommendedName>
        <fullName evidence="5">Glutathione S-transferase</fullName>
    </recommendedName>
</protein>
<evidence type="ECO:0000313" key="4">
    <source>
        <dbReference type="Proteomes" id="UP001147733"/>
    </source>
</evidence>
<dbReference type="RefSeq" id="XP_056498853.1">
    <property type="nucleotide sequence ID" value="XM_056647302.1"/>
</dbReference>
<dbReference type="InterPro" id="IPR036282">
    <property type="entry name" value="Glutathione-S-Trfase_C_sf"/>
</dbReference>
<reference evidence="3" key="1">
    <citation type="submission" date="2022-11" db="EMBL/GenBank/DDBJ databases">
        <authorList>
            <person name="Petersen C."/>
        </authorList>
    </citation>
    <scope>NUCLEOTIDE SEQUENCE</scope>
    <source>
        <strain evidence="3">IBT 23319</strain>
    </source>
</reference>
<keyword evidence="4" id="KW-1185">Reference proteome</keyword>
<dbReference type="SUPFAM" id="SSF47616">
    <property type="entry name" value="GST C-terminal domain-like"/>
    <property type="match status" value="1"/>
</dbReference>
<dbReference type="SUPFAM" id="SSF52833">
    <property type="entry name" value="Thioredoxin-like"/>
    <property type="match status" value="1"/>
</dbReference>
<dbReference type="InterPro" id="IPR054416">
    <property type="entry name" value="GST_UstS-like_C"/>
</dbReference>
<evidence type="ECO:0000259" key="1">
    <source>
        <dbReference type="Pfam" id="PF13409"/>
    </source>
</evidence>
<dbReference type="Pfam" id="PF22041">
    <property type="entry name" value="GST_C_7"/>
    <property type="match status" value="1"/>
</dbReference>
<feature type="domain" description="Glutathione S-transferase UstS-like C-terminal" evidence="2">
    <location>
        <begin position="109"/>
        <end position="209"/>
    </location>
</feature>
<evidence type="ECO:0008006" key="5">
    <source>
        <dbReference type="Google" id="ProtNLM"/>
    </source>
</evidence>
<evidence type="ECO:0000259" key="2">
    <source>
        <dbReference type="Pfam" id="PF22041"/>
    </source>
</evidence>
<comment type="caution">
    <text evidence="3">The sequence shown here is derived from an EMBL/GenBank/DDBJ whole genome shotgun (WGS) entry which is preliminary data.</text>
</comment>
<name>A0A9W9NRL5_PENCI</name>
<evidence type="ECO:0000313" key="3">
    <source>
        <dbReference type="EMBL" id="KAJ5224881.1"/>
    </source>
</evidence>
<dbReference type="Gene3D" id="1.20.1050.10">
    <property type="match status" value="1"/>
</dbReference>
<dbReference type="GeneID" id="81386469"/>
<feature type="domain" description="GST N-terminal" evidence="1">
    <location>
        <begin position="22"/>
        <end position="91"/>
    </location>
</feature>
<sequence>MSSGQYILYDIASREPCSTWTPNPWKTRLLFNFKGIDFKTKWLHYPEIKPTLESHVTPNEHGIPYSIPTIITPDGEYIMDSRAITEYVESQRAQPSLHLDNNIVEEVEFLWASYMGAIKPIFLNQVPKRILPDESLEYWYATRKEMAGMPVEELEEKKGGESAWDEAEMALREVSALLKKNKKGPFFLGDVVSYADLVWGSVLLFSERIGPDFFGEALKRSGDGQSHLDLLNAIRPWSV</sequence>
<dbReference type="Proteomes" id="UP001147733">
    <property type="component" value="Unassembled WGS sequence"/>
</dbReference>
<dbReference type="Pfam" id="PF13409">
    <property type="entry name" value="GST_N_2"/>
    <property type="match status" value="1"/>
</dbReference>
<dbReference type="OrthoDB" id="4951845at2759"/>
<gene>
    <name evidence="3" type="ORF">N7469_008384</name>
</gene>
<reference evidence="3" key="2">
    <citation type="journal article" date="2023" name="IMA Fungus">
        <title>Comparative genomic study of the Penicillium genus elucidates a diverse pangenome and 15 lateral gene transfer events.</title>
        <authorList>
            <person name="Petersen C."/>
            <person name="Sorensen T."/>
            <person name="Nielsen M.R."/>
            <person name="Sondergaard T.E."/>
            <person name="Sorensen J.L."/>
            <person name="Fitzpatrick D.A."/>
            <person name="Frisvad J.C."/>
            <person name="Nielsen K.L."/>
        </authorList>
    </citation>
    <scope>NUCLEOTIDE SEQUENCE</scope>
    <source>
        <strain evidence="3">IBT 23319</strain>
    </source>
</reference>
<dbReference type="InterPro" id="IPR004045">
    <property type="entry name" value="Glutathione_S-Trfase_N"/>
</dbReference>
<dbReference type="InterPro" id="IPR036249">
    <property type="entry name" value="Thioredoxin-like_sf"/>
</dbReference>
<dbReference type="Gene3D" id="3.40.30.10">
    <property type="entry name" value="Glutaredoxin"/>
    <property type="match status" value="1"/>
</dbReference>
<accession>A0A9W9NRL5</accession>
<organism evidence="3 4">
    <name type="scientific">Penicillium citrinum</name>
    <dbReference type="NCBI Taxonomy" id="5077"/>
    <lineage>
        <taxon>Eukaryota</taxon>
        <taxon>Fungi</taxon>
        <taxon>Dikarya</taxon>
        <taxon>Ascomycota</taxon>
        <taxon>Pezizomycotina</taxon>
        <taxon>Eurotiomycetes</taxon>
        <taxon>Eurotiomycetidae</taxon>
        <taxon>Eurotiales</taxon>
        <taxon>Aspergillaceae</taxon>
        <taxon>Penicillium</taxon>
    </lineage>
</organism>
<proteinExistence type="predicted"/>
<dbReference type="AlphaFoldDB" id="A0A9W9NRL5"/>
<dbReference type="CDD" id="cd00299">
    <property type="entry name" value="GST_C_family"/>
    <property type="match status" value="1"/>
</dbReference>
<dbReference type="EMBL" id="JAPQKT010000007">
    <property type="protein sequence ID" value="KAJ5224881.1"/>
    <property type="molecule type" value="Genomic_DNA"/>
</dbReference>